<evidence type="ECO:0000313" key="2">
    <source>
        <dbReference type="Proteomes" id="UP000191988"/>
    </source>
</evidence>
<keyword evidence="2" id="KW-1185">Reference proteome</keyword>
<organism evidence="1 2">
    <name type="scientific">Agrobacterium tomkonis CFBP 6623</name>
    <dbReference type="NCBI Taxonomy" id="1183432"/>
    <lineage>
        <taxon>Bacteria</taxon>
        <taxon>Pseudomonadati</taxon>
        <taxon>Pseudomonadota</taxon>
        <taxon>Alphaproteobacteria</taxon>
        <taxon>Hyphomicrobiales</taxon>
        <taxon>Rhizobiaceae</taxon>
        <taxon>Rhizobium/Agrobacterium group</taxon>
        <taxon>Agrobacterium</taxon>
        <taxon>Agrobacterium tumefaciens complex</taxon>
    </lineage>
</organism>
<name>A0A1S7S8S0_9HYPH</name>
<evidence type="ECO:0000313" key="1">
    <source>
        <dbReference type="EMBL" id="CUX64593.1"/>
    </source>
</evidence>
<protein>
    <submittedName>
        <fullName evidence="1">Uncharacterized protein</fullName>
    </submittedName>
</protein>
<dbReference type="EMBL" id="FBWK01000066">
    <property type="protein sequence ID" value="CUX64593.1"/>
    <property type="molecule type" value="Genomic_DNA"/>
</dbReference>
<dbReference type="Proteomes" id="UP000191988">
    <property type="component" value="Unassembled WGS sequence"/>
</dbReference>
<dbReference type="AlphaFoldDB" id="A0A1S7S8S0"/>
<accession>A0A1S7S8S0</accession>
<dbReference type="STRING" id="1183432.AGR3A_pa20020"/>
<proteinExistence type="predicted"/>
<reference evidence="2" key="1">
    <citation type="submission" date="2016-01" db="EMBL/GenBank/DDBJ databases">
        <authorList>
            <person name="Regsiter A."/>
            <person name="william w."/>
        </authorList>
    </citation>
    <scope>NUCLEOTIDE SEQUENCE [LARGE SCALE GENOMIC DNA]</scope>
    <source>
        <strain evidence="2">CFBP 6623</strain>
    </source>
</reference>
<gene>
    <name evidence="1" type="ORF">AGR3A_pa20020</name>
</gene>
<sequence>MHSEDGGMLKDRLRVVLIEQARTGEPVTYRELADRLGLTPPQAIHRVAQALEVLMAEDALAGRPLLAALCVSRLQQRLPARGFFVTAEALGIFAGDPEGLEARNFHEREFQLQSINVKAD</sequence>